<dbReference type="EMBL" id="JYDO01000413">
    <property type="protein sequence ID" value="KRZ65296.1"/>
    <property type="molecule type" value="Genomic_DNA"/>
</dbReference>
<accession>A0A0V1M0U9</accession>
<evidence type="ECO:0000256" key="1">
    <source>
        <dbReference type="SAM" id="SignalP"/>
    </source>
</evidence>
<evidence type="ECO:0000313" key="3">
    <source>
        <dbReference type="Proteomes" id="UP000054843"/>
    </source>
</evidence>
<sequence length="69" mass="7296">MTLMFLEVIPLFFFINLSYSQTSKCQDRTGAAPVNCISSIVYKAPGQASGKIIVAGVAGNWQDGAAAIN</sequence>
<keyword evidence="3" id="KW-1185">Reference proteome</keyword>
<comment type="caution">
    <text evidence="2">The sequence shown here is derived from an EMBL/GenBank/DDBJ whole genome shotgun (WGS) entry which is preliminary data.</text>
</comment>
<name>A0A0V1M0U9_9BILA</name>
<reference evidence="2 3" key="1">
    <citation type="submission" date="2015-01" db="EMBL/GenBank/DDBJ databases">
        <title>Evolution of Trichinella species and genotypes.</title>
        <authorList>
            <person name="Korhonen P.K."/>
            <person name="Edoardo P."/>
            <person name="Giuseppe L.R."/>
            <person name="Gasser R.B."/>
        </authorList>
    </citation>
    <scope>NUCLEOTIDE SEQUENCE [LARGE SCALE GENOMIC DNA]</scope>
    <source>
        <strain evidence="2">ISS1980</strain>
    </source>
</reference>
<dbReference type="STRING" id="268474.A0A0V1M0U9"/>
<proteinExistence type="predicted"/>
<dbReference type="Proteomes" id="UP000054843">
    <property type="component" value="Unassembled WGS sequence"/>
</dbReference>
<keyword evidence="1" id="KW-0732">Signal</keyword>
<organism evidence="2 3">
    <name type="scientific">Trichinella papuae</name>
    <dbReference type="NCBI Taxonomy" id="268474"/>
    <lineage>
        <taxon>Eukaryota</taxon>
        <taxon>Metazoa</taxon>
        <taxon>Ecdysozoa</taxon>
        <taxon>Nematoda</taxon>
        <taxon>Enoplea</taxon>
        <taxon>Dorylaimia</taxon>
        <taxon>Trichinellida</taxon>
        <taxon>Trichinellidae</taxon>
        <taxon>Trichinella</taxon>
    </lineage>
</organism>
<feature type="chain" id="PRO_5006882147" evidence="1">
    <location>
        <begin position="21"/>
        <end position="69"/>
    </location>
</feature>
<feature type="signal peptide" evidence="1">
    <location>
        <begin position="1"/>
        <end position="20"/>
    </location>
</feature>
<protein>
    <submittedName>
        <fullName evidence="2">Uncharacterized protein</fullName>
    </submittedName>
</protein>
<evidence type="ECO:0000313" key="2">
    <source>
        <dbReference type="EMBL" id="KRZ65296.1"/>
    </source>
</evidence>
<feature type="non-terminal residue" evidence="2">
    <location>
        <position position="69"/>
    </location>
</feature>
<gene>
    <name evidence="2" type="ORF">T10_1084</name>
</gene>
<dbReference type="AlphaFoldDB" id="A0A0V1M0U9"/>